<dbReference type="EMBL" id="VSWC01000170">
    <property type="protein sequence ID" value="KAA1071767.1"/>
    <property type="molecule type" value="Genomic_DNA"/>
</dbReference>
<protein>
    <submittedName>
        <fullName evidence="1">Uncharacterized protein</fullName>
    </submittedName>
</protein>
<dbReference type="Proteomes" id="UP000324748">
    <property type="component" value="Unassembled WGS sequence"/>
</dbReference>
<evidence type="ECO:0000313" key="1">
    <source>
        <dbReference type="EMBL" id="KAA1071767.1"/>
    </source>
</evidence>
<sequence>MHSPDFWLWPDAPSSQMSEHQVDDPWVMLFHPRFQWEVGPAPILTVIPSLFQDLTTSVDHHQSCSSTTVHQRLWTLIPRCLSSTIGLFRSSNAPTDYRLFSFLSSIISPTDDCRATSTNSFFCFCFFQRQPGDGSKLGLIVGASTRTTSRFWRGIVQITSRTDPREAVKAVVSIGIELATVDSRATSTNPT</sequence>
<reference evidence="1 2" key="1">
    <citation type="submission" date="2019-05" db="EMBL/GenBank/DDBJ databases">
        <title>Emergence of the Ug99 lineage of the wheat stem rust pathogen through somatic hybridization.</title>
        <authorList>
            <person name="Li F."/>
            <person name="Upadhyaya N.M."/>
            <person name="Sperschneider J."/>
            <person name="Matny O."/>
            <person name="Nguyen-Phuc H."/>
            <person name="Mago R."/>
            <person name="Raley C."/>
            <person name="Miller M.E."/>
            <person name="Silverstein K.A.T."/>
            <person name="Henningsen E."/>
            <person name="Hirsch C.D."/>
            <person name="Visser B."/>
            <person name="Pretorius Z.A."/>
            <person name="Steffenson B.J."/>
            <person name="Schwessinger B."/>
            <person name="Dodds P.N."/>
            <person name="Figueroa M."/>
        </authorList>
    </citation>
    <scope>NUCLEOTIDE SEQUENCE [LARGE SCALE GENOMIC DNA]</scope>
    <source>
        <strain evidence="1">21-0</strain>
    </source>
</reference>
<gene>
    <name evidence="1" type="ORF">PGT21_018811</name>
</gene>
<proteinExistence type="predicted"/>
<name>A0A5B0M3N1_PUCGR</name>
<keyword evidence="2" id="KW-1185">Reference proteome</keyword>
<evidence type="ECO:0000313" key="2">
    <source>
        <dbReference type="Proteomes" id="UP000324748"/>
    </source>
</evidence>
<comment type="caution">
    <text evidence="1">The sequence shown here is derived from an EMBL/GenBank/DDBJ whole genome shotgun (WGS) entry which is preliminary data.</text>
</comment>
<dbReference type="AlphaFoldDB" id="A0A5B0M3N1"/>
<accession>A0A5B0M3N1</accession>
<organism evidence="1 2">
    <name type="scientific">Puccinia graminis f. sp. tritici</name>
    <dbReference type="NCBI Taxonomy" id="56615"/>
    <lineage>
        <taxon>Eukaryota</taxon>
        <taxon>Fungi</taxon>
        <taxon>Dikarya</taxon>
        <taxon>Basidiomycota</taxon>
        <taxon>Pucciniomycotina</taxon>
        <taxon>Pucciniomycetes</taxon>
        <taxon>Pucciniales</taxon>
        <taxon>Pucciniaceae</taxon>
        <taxon>Puccinia</taxon>
    </lineage>
</organism>